<keyword evidence="2" id="KW-1185">Reference proteome</keyword>
<accession>A0A5B7KE06</accession>
<gene>
    <name evidence="1" type="ORF">E2C01_100711</name>
</gene>
<proteinExistence type="predicted"/>
<protein>
    <submittedName>
        <fullName evidence="1">Uncharacterized protein</fullName>
    </submittedName>
</protein>
<reference evidence="1 2" key="1">
    <citation type="submission" date="2019-05" db="EMBL/GenBank/DDBJ databases">
        <title>Another draft genome of Portunus trituberculatus and its Hox gene families provides insights of decapod evolution.</title>
        <authorList>
            <person name="Jeong J.-H."/>
            <person name="Song I."/>
            <person name="Kim S."/>
            <person name="Choi T."/>
            <person name="Kim D."/>
            <person name="Ryu S."/>
            <person name="Kim W."/>
        </authorList>
    </citation>
    <scope>NUCLEOTIDE SEQUENCE [LARGE SCALE GENOMIC DNA]</scope>
    <source>
        <tissue evidence="1">Muscle</tissue>
    </source>
</reference>
<evidence type="ECO:0000313" key="1">
    <source>
        <dbReference type="EMBL" id="MPD04994.1"/>
    </source>
</evidence>
<organism evidence="1 2">
    <name type="scientific">Portunus trituberculatus</name>
    <name type="common">Swimming crab</name>
    <name type="synonym">Neptunus trituberculatus</name>
    <dbReference type="NCBI Taxonomy" id="210409"/>
    <lineage>
        <taxon>Eukaryota</taxon>
        <taxon>Metazoa</taxon>
        <taxon>Ecdysozoa</taxon>
        <taxon>Arthropoda</taxon>
        <taxon>Crustacea</taxon>
        <taxon>Multicrustacea</taxon>
        <taxon>Malacostraca</taxon>
        <taxon>Eumalacostraca</taxon>
        <taxon>Eucarida</taxon>
        <taxon>Decapoda</taxon>
        <taxon>Pleocyemata</taxon>
        <taxon>Brachyura</taxon>
        <taxon>Eubrachyura</taxon>
        <taxon>Portunoidea</taxon>
        <taxon>Portunidae</taxon>
        <taxon>Portuninae</taxon>
        <taxon>Portunus</taxon>
    </lineage>
</organism>
<dbReference type="Proteomes" id="UP000324222">
    <property type="component" value="Unassembled WGS sequence"/>
</dbReference>
<dbReference type="EMBL" id="VSRR010143848">
    <property type="protein sequence ID" value="MPD04994.1"/>
    <property type="molecule type" value="Genomic_DNA"/>
</dbReference>
<comment type="caution">
    <text evidence="1">The sequence shown here is derived from an EMBL/GenBank/DDBJ whole genome shotgun (WGS) entry which is preliminary data.</text>
</comment>
<sequence length="11" mass="1258">MSFCSVTYLAH</sequence>
<name>A0A5B7KE06_PORTR</name>
<evidence type="ECO:0000313" key="2">
    <source>
        <dbReference type="Proteomes" id="UP000324222"/>
    </source>
</evidence>